<dbReference type="Proteomes" id="UP000051326">
    <property type="component" value="Unassembled WGS sequence"/>
</dbReference>
<sequence length="86" mass="9869">MNTAFLLMAQYNGRAVIPADVVVQDYFQHLTLPKFLRKVNEGQIALPLVSIEASQKSAKGVHLQDLAEYLDRRREEAQRAFRQMHS</sequence>
<proteinExistence type="predicted"/>
<dbReference type="RefSeq" id="WP_058287143.1">
    <property type="nucleotide sequence ID" value="NZ_CYSR01000030.1"/>
</dbReference>
<evidence type="ECO:0000313" key="1">
    <source>
        <dbReference type="EMBL" id="CUI01133.1"/>
    </source>
</evidence>
<accession>A0A0P1HQF9</accession>
<protein>
    <submittedName>
        <fullName evidence="1">Pyocin activator protein PrtN</fullName>
    </submittedName>
</protein>
<evidence type="ECO:0000313" key="2">
    <source>
        <dbReference type="Proteomes" id="UP000051326"/>
    </source>
</evidence>
<dbReference type="EMBL" id="CYSR01000030">
    <property type="protein sequence ID" value="CUI01133.1"/>
    <property type="molecule type" value="Genomic_DNA"/>
</dbReference>
<dbReference type="STRING" id="1396826.PHA8399_03274"/>
<dbReference type="AlphaFoldDB" id="A0A0P1HQF9"/>
<reference evidence="1 2" key="1">
    <citation type="submission" date="2015-09" db="EMBL/GenBank/DDBJ databases">
        <authorList>
            <consortium name="Swine Surveillance"/>
        </authorList>
    </citation>
    <scope>NUCLEOTIDE SEQUENCE [LARGE SCALE GENOMIC DNA]</scope>
    <source>
        <strain evidence="1 2">CECT 8399</strain>
    </source>
</reference>
<name>A0A0P1HQF9_9RHOB</name>
<dbReference type="InterPro" id="IPR020518">
    <property type="entry name" value="Tscrpt_reg_PrtN"/>
</dbReference>
<dbReference type="Pfam" id="PF11112">
    <property type="entry name" value="PyocinActivator"/>
    <property type="match status" value="1"/>
</dbReference>
<dbReference type="GO" id="GO:0006355">
    <property type="term" value="P:regulation of DNA-templated transcription"/>
    <property type="evidence" value="ECO:0007669"/>
    <property type="project" value="InterPro"/>
</dbReference>
<organism evidence="1 2">
    <name type="scientific">Leisingera aquaemixtae</name>
    <dbReference type="NCBI Taxonomy" id="1396826"/>
    <lineage>
        <taxon>Bacteria</taxon>
        <taxon>Pseudomonadati</taxon>
        <taxon>Pseudomonadota</taxon>
        <taxon>Alphaproteobacteria</taxon>
        <taxon>Rhodobacterales</taxon>
        <taxon>Roseobacteraceae</taxon>
        <taxon>Leisingera</taxon>
    </lineage>
</organism>
<gene>
    <name evidence="1" type="ORF">PHA8399_03274</name>
</gene>